<dbReference type="InterPro" id="IPR005856">
    <property type="entry name" value="Cys_synth"/>
</dbReference>
<dbReference type="InterPro" id="IPR036052">
    <property type="entry name" value="TrpB-like_PALP_sf"/>
</dbReference>
<dbReference type="EMBL" id="OBDZ01000017">
    <property type="protein sequence ID" value="SNY33378.1"/>
    <property type="molecule type" value="Genomic_DNA"/>
</dbReference>
<evidence type="ECO:0000256" key="12">
    <source>
        <dbReference type="RuleBase" id="RU003985"/>
    </source>
</evidence>
<feature type="modified residue" description="N6-(pyridoxal phosphate)lysine" evidence="11">
    <location>
        <position position="44"/>
    </location>
</feature>
<evidence type="ECO:0000256" key="1">
    <source>
        <dbReference type="ARBA" id="ARBA00001933"/>
    </source>
</evidence>
<feature type="binding site" evidence="10">
    <location>
        <begin position="178"/>
        <end position="182"/>
    </location>
    <ligand>
        <name>pyridoxal 5'-phosphate</name>
        <dbReference type="ChEBI" id="CHEBI:597326"/>
    </ligand>
</feature>
<dbReference type="Proteomes" id="UP000219573">
    <property type="component" value="Unassembled WGS sequence"/>
</dbReference>
<proteinExistence type="inferred from homology"/>
<dbReference type="InterPro" id="IPR001216">
    <property type="entry name" value="P-phosphate_BS"/>
</dbReference>
<evidence type="ECO:0000256" key="2">
    <source>
        <dbReference type="ARBA" id="ARBA00004962"/>
    </source>
</evidence>
<evidence type="ECO:0000313" key="15">
    <source>
        <dbReference type="Proteomes" id="UP000219573"/>
    </source>
</evidence>
<dbReference type="EC" id="2.5.1.47" evidence="4 12"/>
<keyword evidence="5 12" id="KW-0028">Amino-acid biosynthesis</keyword>
<dbReference type="AlphaFoldDB" id="A0A285HCB3"/>
<evidence type="ECO:0000256" key="9">
    <source>
        <dbReference type="ARBA" id="ARBA00047931"/>
    </source>
</evidence>
<protein>
    <recommendedName>
        <fullName evidence="4 12">Cysteine synthase</fullName>
        <ecNumber evidence="4 12">2.5.1.47</ecNumber>
    </recommendedName>
</protein>
<dbReference type="UniPathway" id="UPA00136">
    <property type="reaction ID" value="UER00200"/>
</dbReference>
<evidence type="ECO:0000256" key="7">
    <source>
        <dbReference type="ARBA" id="ARBA00022898"/>
    </source>
</evidence>
<dbReference type="InterPro" id="IPR050214">
    <property type="entry name" value="Cys_Synth/Cystath_Beta-Synth"/>
</dbReference>
<evidence type="ECO:0000256" key="11">
    <source>
        <dbReference type="PIRSR" id="PIRSR605856-51"/>
    </source>
</evidence>
<keyword evidence="15" id="KW-1185">Reference proteome</keyword>
<feature type="binding site" evidence="10">
    <location>
        <position position="74"/>
    </location>
    <ligand>
        <name>pyridoxal 5'-phosphate</name>
        <dbReference type="ChEBI" id="CHEBI:597326"/>
    </ligand>
</feature>
<gene>
    <name evidence="14" type="ORF">SAMN06265827_1178</name>
</gene>
<reference evidence="15" key="1">
    <citation type="submission" date="2017-09" db="EMBL/GenBank/DDBJ databases">
        <authorList>
            <person name="Varghese N."/>
            <person name="Submissions S."/>
        </authorList>
    </citation>
    <scope>NUCLEOTIDE SEQUENCE [LARGE SCALE GENOMIC DNA]</scope>
    <source>
        <strain evidence="15">MSL47</strain>
    </source>
</reference>
<dbReference type="CDD" id="cd01561">
    <property type="entry name" value="CBS_like"/>
    <property type="match status" value="1"/>
</dbReference>
<evidence type="ECO:0000256" key="5">
    <source>
        <dbReference type="ARBA" id="ARBA00022605"/>
    </source>
</evidence>
<dbReference type="NCBIfam" id="TIGR01136">
    <property type="entry name" value="cysKM"/>
    <property type="match status" value="1"/>
</dbReference>
<evidence type="ECO:0000256" key="6">
    <source>
        <dbReference type="ARBA" id="ARBA00022679"/>
    </source>
</evidence>
<dbReference type="FunFam" id="3.40.50.1100:FF:000006">
    <property type="entry name" value="Cysteine synthase"/>
    <property type="match status" value="1"/>
</dbReference>
<evidence type="ECO:0000259" key="13">
    <source>
        <dbReference type="Pfam" id="PF00291"/>
    </source>
</evidence>
<dbReference type="Gene3D" id="3.40.50.1100">
    <property type="match status" value="2"/>
</dbReference>
<comment type="catalytic activity">
    <reaction evidence="9 12">
        <text>O-acetyl-L-serine + hydrogen sulfide = L-cysteine + acetate</text>
        <dbReference type="Rhea" id="RHEA:14829"/>
        <dbReference type="ChEBI" id="CHEBI:29919"/>
        <dbReference type="ChEBI" id="CHEBI:30089"/>
        <dbReference type="ChEBI" id="CHEBI:35235"/>
        <dbReference type="ChEBI" id="CHEBI:58340"/>
        <dbReference type="EC" id="2.5.1.47"/>
    </reaction>
</comment>
<dbReference type="SUPFAM" id="SSF53686">
    <property type="entry name" value="Tryptophan synthase beta subunit-like PLP-dependent enzymes"/>
    <property type="match status" value="1"/>
</dbReference>
<sequence length="304" mass="32662">MKIANNIIDLIGNTPIVKLNRIVPKDAADIYLKLEYFNPTRSVKARPAYNMIKQAEIDGLLKAGGTIIEPTSGNTGIGLAMVAAVKGYQAILVMPESASQERINMMRAYGAEVILTPSDQGMTGAVKEAERLLDKIKNSFMPNQFTNPANPDAHRHTTAVEIIEAFDAKLDIFVSTAGTGGTVSGTGEELKKEIDDLKIYIVESENSPVISGGESGSHKIPGTGPGFIPETLNRNIYNRVYRIDDEDALETARQLAAKEGILVGPSAGAAVWTALQAAKELGKNKTILAMAPDTGERYLSTDLF</sequence>
<dbReference type="InterPro" id="IPR001926">
    <property type="entry name" value="TrpB-like_PALP"/>
</dbReference>
<dbReference type="GO" id="GO:0004124">
    <property type="term" value="F:cysteine synthase activity"/>
    <property type="evidence" value="ECO:0007669"/>
    <property type="project" value="UniProtKB-UniRule"/>
</dbReference>
<evidence type="ECO:0000256" key="3">
    <source>
        <dbReference type="ARBA" id="ARBA00007103"/>
    </source>
</evidence>
<keyword evidence="6 12" id="KW-0808">Transferase</keyword>
<keyword evidence="7 10" id="KW-0663">Pyridoxal phosphate</keyword>
<dbReference type="PANTHER" id="PTHR10314">
    <property type="entry name" value="CYSTATHIONINE BETA-SYNTHASE"/>
    <property type="match status" value="1"/>
</dbReference>
<name>A0A285HCB3_9FIRM</name>
<evidence type="ECO:0000256" key="4">
    <source>
        <dbReference type="ARBA" id="ARBA00012681"/>
    </source>
</evidence>
<comment type="similarity">
    <text evidence="3 12">Belongs to the cysteine synthase/cystathionine beta-synthase family.</text>
</comment>
<dbReference type="NCBIfam" id="TIGR01139">
    <property type="entry name" value="cysK"/>
    <property type="match status" value="1"/>
</dbReference>
<dbReference type="GO" id="GO:0006535">
    <property type="term" value="P:cysteine biosynthetic process from serine"/>
    <property type="evidence" value="ECO:0007669"/>
    <property type="project" value="UniProtKB-UniRule"/>
</dbReference>
<feature type="domain" description="Tryptophan synthase beta chain-like PALP" evidence="13">
    <location>
        <begin position="9"/>
        <end position="293"/>
    </location>
</feature>
<keyword evidence="8 12" id="KW-0198">Cysteine biosynthesis</keyword>
<comment type="cofactor">
    <cofactor evidence="1 10 12">
        <name>pyridoxal 5'-phosphate</name>
        <dbReference type="ChEBI" id="CHEBI:597326"/>
    </cofactor>
</comment>
<evidence type="ECO:0000256" key="10">
    <source>
        <dbReference type="PIRSR" id="PIRSR605856-50"/>
    </source>
</evidence>
<evidence type="ECO:0000313" key="14">
    <source>
        <dbReference type="EMBL" id="SNY33378.1"/>
    </source>
</evidence>
<dbReference type="OrthoDB" id="9808024at2"/>
<comment type="pathway">
    <text evidence="2">Amino-acid biosynthesis; L-cysteine biosynthesis; L-cysteine from L-serine: step 2/2.</text>
</comment>
<accession>A0A285HCB3</accession>
<feature type="binding site" evidence="10">
    <location>
        <position position="266"/>
    </location>
    <ligand>
        <name>pyridoxal 5'-phosphate</name>
        <dbReference type="ChEBI" id="CHEBI:597326"/>
    </ligand>
</feature>
<dbReference type="Pfam" id="PF00291">
    <property type="entry name" value="PALP"/>
    <property type="match status" value="1"/>
</dbReference>
<organism evidence="14 15">
    <name type="scientific">Orenia metallireducens</name>
    <dbReference type="NCBI Taxonomy" id="1413210"/>
    <lineage>
        <taxon>Bacteria</taxon>
        <taxon>Bacillati</taxon>
        <taxon>Bacillota</taxon>
        <taxon>Clostridia</taxon>
        <taxon>Halanaerobiales</taxon>
        <taxon>Halobacteroidaceae</taxon>
        <taxon>Orenia</taxon>
    </lineage>
</organism>
<dbReference type="PROSITE" id="PS00901">
    <property type="entry name" value="CYS_SYNTHASE"/>
    <property type="match status" value="1"/>
</dbReference>
<dbReference type="InterPro" id="IPR005859">
    <property type="entry name" value="CysK"/>
</dbReference>
<evidence type="ECO:0000256" key="8">
    <source>
        <dbReference type="ARBA" id="ARBA00023192"/>
    </source>
</evidence>
<dbReference type="RefSeq" id="WP_097018310.1">
    <property type="nucleotide sequence ID" value="NZ_OBDZ01000017.1"/>
</dbReference>